<feature type="transmembrane region" description="Helical" evidence="6">
    <location>
        <begin position="22"/>
        <end position="53"/>
    </location>
</feature>
<name>A0A644V061_9ZZZZ</name>
<evidence type="ECO:0000256" key="1">
    <source>
        <dbReference type="ARBA" id="ARBA00004141"/>
    </source>
</evidence>
<dbReference type="AlphaFoldDB" id="A0A644V061"/>
<evidence type="ECO:0000256" key="5">
    <source>
        <dbReference type="ARBA" id="ARBA00023136"/>
    </source>
</evidence>
<organism evidence="7">
    <name type="scientific">bioreactor metagenome</name>
    <dbReference type="NCBI Taxonomy" id="1076179"/>
    <lineage>
        <taxon>unclassified sequences</taxon>
        <taxon>metagenomes</taxon>
        <taxon>ecological metagenomes</taxon>
    </lineage>
</organism>
<evidence type="ECO:0000256" key="2">
    <source>
        <dbReference type="ARBA" id="ARBA00022475"/>
    </source>
</evidence>
<dbReference type="CDD" id="cd16914">
    <property type="entry name" value="EcfT"/>
    <property type="match status" value="1"/>
</dbReference>
<protein>
    <submittedName>
        <fullName evidence="7">Energy-coupling factor transporter transmembrane protein EcfT</fullName>
    </submittedName>
</protein>
<dbReference type="InterPro" id="IPR051611">
    <property type="entry name" value="ECF_transporter_component"/>
</dbReference>
<dbReference type="PANTHER" id="PTHR34857">
    <property type="entry name" value="SLL0384 PROTEIN"/>
    <property type="match status" value="1"/>
</dbReference>
<dbReference type="PANTHER" id="PTHR34857:SF2">
    <property type="entry name" value="SLL0384 PROTEIN"/>
    <property type="match status" value="1"/>
</dbReference>
<accession>A0A644V061</accession>
<dbReference type="InterPro" id="IPR003339">
    <property type="entry name" value="ABC/ECF_trnsptr_transmembrane"/>
</dbReference>
<dbReference type="Pfam" id="PF02361">
    <property type="entry name" value="CbiQ"/>
    <property type="match status" value="1"/>
</dbReference>
<gene>
    <name evidence="7" type="primary">ecfT_11</name>
    <name evidence="7" type="ORF">SDC9_30549</name>
</gene>
<comment type="caution">
    <text evidence="7">The sequence shown here is derived from an EMBL/GenBank/DDBJ whole genome shotgun (WGS) entry which is preliminary data.</text>
</comment>
<feature type="transmembrane region" description="Helical" evidence="6">
    <location>
        <begin position="222"/>
        <end position="245"/>
    </location>
</feature>
<feature type="transmembrane region" description="Helical" evidence="6">
    <location>
        <begin position="60"/>
        <end position="79"/>
    </location>
</feature>
<proteinExistence type="predicted"/>
<sequence length="246" mass="27750">MSEFFKSTTEKYFLKLDPRTKIFALVVINLLAFSLVPLYITIFLIFIPFFCLLLSNKEKIAFIFILLFFIAKLIEIYLIPVTHGLINGLLIMFSSVIVRMGPGIIMGYYVLTTTKVSEFMASMNRMKIPESISIPISVLFRYFPTIIEEIRAIKDAMKMRRIGSDLKSLLNPLRLLEYIFVPLLINAVKTGEELSAASLTRGLSNPISRTNICQIGFGISDFLILIVSIIGLIIFVLYIIGGISIA</sequence>
<evidence type="ECO:0000256" key="4">
    <source>
        <dbReference type="ARBA" id="ARBA00022989"/>
    </source>
</evidence>
<dbReference type="GO" id="GO:0005886">
    <property type="term" value="C:plasma membrane"/>
    <property type="evidence" value="ECO:0007669"/>
    <property type="project" value="UniProtKB-ARBA"/>
</dbReference>
<evidence type="ECO:0000256" key="3">
    <source>
        <dbReference type="ARBA" id="ARBA00022692"/>
    </source>
</evidence>
<keyword evidence="2" id="KW-1003">Cell membrane</keyword>
<feature type="transmembrane region" description="Helical" evidence="6">
    <location>
        <begin position="85"/>
        <end position="111"/>
    </location>
</feature>
<reference evidence="7" key="1">
    <citation type="submission" date="2019-08" db="EMBL/GenBank/DDBJ databases">
        <authorList>
            <person name="Kucharzyk K."/>
            <person name="Murdoch R.W."/>
            <person name="Higgins S."/>
            <person name="Loffler F."/>
        </authorList>
    </citation>
    <scope>NUCLEOTIDE SEQUENCE</scope>
</reference>
<keyword evidence="5 6" id="KW-0472">Membrane</keyword>
<dbReference type="EMBL" id="VSSQ01000191">
    <property type="protein sequence ID" value="MPL84584.1"/>
    <property type="molecule type" value="Genomic_DNA"/>
</dbReference>
<comment type="subcellular location">
    <subcellularLocation>
        <location evidence="1">Membrane</location>
        <topology evidence="1">Multi-pass membrane protein</topology>
    </subcellularLocation>
</comment>
<keyword evidence="3 6" id="KW-0812">Transmembrane</keyword>
<evidence type="ECO:0000256" key="6">
    <source>
        <dbReference type="SAM" id="Phobius"/>
    </source>
</evidence>
<evidence type="ECO:0000313" key="7">
    <source>
        <dbReference type="EMBL" id="MPL84584.1"/>
    </source>
</evidence>
<keyword evidence="4 6" id="KW-1133">Transmembrane helix</keyword>